<proteinExistence type="predicted"/>
<reference evidence="1 2" key="1">
    <citation type="journal article" date="2022" name="Hortic Res">
        <title>A haplotype resolved chromosomal level avocado genome allows analysis of novel avocado genes.</title>
        <authorList>
            <person name="Nath O."/>
            <person name="Fletcher S.J."/>
            <person name="Hayward A."/>
            <person name="Shaw L.M."/>
            <person name="Masouleh A.K."/>
            <person name="Furtado A."/>
            <person name="Henry R.J."/>
            <person name="Mitter N."/>
        </authorList>
    </citation>
    <scope>NUCLEOTIDE SEQUENCE [LARGE SCALE GENOMIC DNA]</scope>
    <source>
        <strain evidence="2">cv. Hass</strain>
    </source>
</reference>
<evidence type="ECO:0000313" key="2">
    <source>
        <dbReference type="Proteomes" id="UP001234297"/>
    </source>
</evidence>
<name>A0ACC2KH51_PERAE</name>
<sequence>MLRRRLVRSSPLLLLMVLLLLAMTCSIGVCGAVEVGIDVEQAKQKVEEAGKETKGGSESWANWAKEKITEGLGIKHVVI</sequence>
<keyword evidence="2" id="KW-1185">Reference proteome</keyword>
<dbReference type="Proteomes" id="UP001234297">
    <property type="component" value="Chromosome 9"/>
</dbReference>
<gene>
    <name evidence="1" type="ORF">MRB53_028875</name>
</gene>
<comment type="caution">
    <text evidence="1">The sequence shown here is derived from an EMBL/GenBank/DDBJ whole genome shotgun (WGS) entry which is preliminary data.</text>
</comment>
<protein>
    <submittedName>
        <fullName evidence="1">Uncharacterized protein</fullName>
    </submittedName>
</protein>
<dbReference type="EMBL" id="CM056817">
    <property type="protein sequence ID" value="KAJ8620346.1"/>
    <property type="molecule type" value="Genomic_DNA"/>
</dbReference>
<accession>A0ACC2KH51</accession>
<evidence type="ECO:0000313" key="1">
    <source>
        <dbReference type="EMBL" id="KAJ8620346.1"/>
    </source>
</evidence>
<organism evidence="1 2">
    <name type="scientific">Persea americana</name>
    <name type="common">Avocado</name>
    <dbReference type="NCBI Taxonomy" id="3435"/>
    <lineage>
        <taxon>Eukaryota</taxon>
        <taxon>Viridiplantae</taxon>
        <taxon>Streptophyta</taxon>
        <taxon>Embryophyta</taxon>
        <taxon>Tracheophyta</taxon>
        <taxon>Spermatophyta</taxon>
        <taxon>Magnoliopsida</taxon>
        <taxon>Magnoliidae</taxon>
        <taxon>Laurales</taxon>
        <taxon>Lauraceae</taxon>
        <taxon>Persea</taxon>
    </lineage>
</organism>